<dbReference type="Gene3D" id="3.40.50.720">
    <property type="entry name" value="NAD(P)-binding Rossmann-like Domain"/>
    <property type="match status" value="1"/>
</dbReference>
<accession>S0G526</accession>
<dbReference type="GO" id="GO:0006538">
    <property type="term" value="P:L-glutamate catabolic process"/>
    <property type="evidence" value="ECO:0007669"/>
    <property type="project" value="InterPro"/>
</dbReference>
<reference evidence="5 6" key="1">
    <citation type="journal article" date="2013" name="Genome Announc.">
        <title>Draft Genome Sequence of Desulfotignum phosphitoxidans DSM 13687 Strain FiPS-3.</title>
        <authorList>
            <person name="Poehlein A."/>
            <person name="Daniel R."/>
            <person name="Simeonova D.D."/>
        </authorList>
    </citation>
    <scope>NUCLEOTIDE SEQUENCE [LARGE SCALE GENOMIC DNA]</scope>
    <source>
        <strain evidence="5 6">DSM 13687</strain>
    </source>
</reference>
<dbReference type="InterPro" id="IPR006096">
    <property type="entry name" value="Glu/Leu/Phe/Val/Trp_DH_C"/>
</dbReference>
<dbReference type="GO" id="GO:0004352">
    <property type="term" value="F:glutamate dehydrogenase (NAD+) activity"/>
    <property type="evidence" value="ECO:0007669"/>
    <property type="project" value="UniProtKB-EC"/>
</dbReference>
<dbReference type="GO" id="GO:0004069">
    <property type="term" value="F:L-aspartate:2-oxoglutarate aminotransferase activity"/>
    <property type="evidence" value="ECO:0007669"/>
    <property type="project" value="InterPro"/>
</dbReference>
<dbReference type="Pfam" id="PF05088">
    <property type="entry name" value="Bac_GDH_CD"/>
    <property type="match status" value="1"/>
</dbReference>
<dbReference type="SUPFAM" id="SSF53223">
    <property type="entry name" value="Aminoacid dehydrogenase-like, N-terminal domain"/>
    <property type="match status" value="1"/>
</dbReference>
<organism evidence="5 6">
    <name type="scientific">Desulfotignum phosphitoxidans DSM 13687</name>
    <dbReference type="NCBI Taxonomy" id="1286635"/>
    <lineage>
        <taxon>Bacteria</taxon>
        <taxon>Pseudomonadati</taxon>
        <taxon>Thermodesulfobacteriota</taxon>
        <taxon>Desulfobacteria</taxon>
        <taxon>Desulfobacterales</taxon>
        <taxon>Desulfobacteraceae</taxon>
        <taxon>Desulfotignum</taxon>
    </lineage>
</organism>
<sequence>MDMTTDGGQGSSAGAHIIEKAKHVNLNPSLLYEAVIDLSSEGLITANCINLAAGILLNDLGFPAYFFETITKESLKSILSSIAKGIYFSENKGVLHSWVADIDFDLTQDSNVQRIRIATEDTRDRMERILDKMLAGHRREYYYNPEKSYYTYVYRPETVMDYPDTVFAQSRFLFNQNRDFTAIPRLTRNRYEKFLTQVDQHVTPFVEVFSLSDIGEIRFMFNSDFERPQLPVLRKLFADHGLTITRAYWEPYFTETRVPTSICSLYVAGELSRNQEAPLIADLQAFLSFRISRITQLYVDGVLSFKEMLFAGNAVDFVHLFIFKEQGTRTDREIMESLASVDHQEAFSARIHESNKFTYVSNMILDTAMDHPDLIRFLFELFDARFNPSSSGVMTEERLAQKADEFDQLLSVRFMDDPLGYDVFKFMFKLILCCLKTNFYKPEKRSFSFRLNNQVLDPLVFKQFVYGLFFVNGHYSTGTHLRADDIARGGLRLIRVTPANHGMELDNAVLLNYALGPKAQRLKHKDICESGSKGVVVPHPTYAHYSMDALFDYTEGIMDLMLADSQIKDYYGRPEMVFFGPDEGTAPLMDAVAFRARERGYAYWRTITTGKSFGIPHDTYGMLRNQDLFGLVPHEKSGTELLINGDSVVTATDMDLIYEQIGGQVETSGMTTTSVMGAFRTLIAYNDTQEESLNLMMTGGPDGDLGSNEIQCYKGKICLLVDGGSILFDPDGLDKESLMKIAFMRHTHPRANSMAYPEEKLGPSGFRVPLKGKNITLPDGTFVADGAMFHRNFITDPANRKFIEQADIQAFIPCGGFKDTINQRNVKAFTSLFKELRFIVEGANVFFDDSARRYIAKKTGILQIKDSSANKGGVFSSAVAEVLTAFLFEDDYEKRLLEDVATRWALIRDMLTLVRTHASNETAMLLKIHEKNPDTPLFVLSEQTSEQIFAFQNQVADAMDAILADEDLLWEVMAAYIPGVLVKILGREAILGIMNADKLRAYRNAIITKKLASTAFYRHGSEWDAYVASTRKAFVPAMKALFEPADEKV</sequence>
<dbReference type="SMART" id="SM00839">
    <property type="entry name" value="ELFV_dehydrog"/>
    <property type="match status" value="1"/>
</dbReference>
<proteinExistence type="inferred from homology"/>
<dbReference type="InterPro" id="IPR028971">
    <property type="entry name" value="NAD-GDH_cat"/>
</dbReference>
<dbReference type="AlphaFoldDB" id="S0G526"/>
<evidence type="ECO:0000256" key="1">
    <source>
        <dbReference type="ARBA" id="ARBA00006382"/>
    </source>
</evidence>
<dbReference type="InterPro" id="IPR046346">
    <property type="entry name" value="Aminoacid_DH-like_N_sf"/>
</dbReference>
<comment type="caution">
    <text evidence="5">The sequence shown here is derived from an EMBL/GenBank/DDBJ whole genome shotgun (WGS) entry which is preliminary data.</text>
</comment>
<dbReference type="PANTHER" id="PTHR11606">
    <property type="entry name" value="GLUTAMATE DEHYDROGENASE"/>
    <property type="match status" value="1"/>
</dbReference>
<keyword evidence="6" id="KW-1185">Reference proteome</keyword>
<dbReference type="SUPFAM" id="SSF51735">
    <property type="entry name" value="NAD(P)-binding Rossmann-fold domains"/>
    <property type="match status" value="1"/>
</dbReference>
<comment type="similarity">
    <text evidence="1">Belongs to the Glu/Leu/Phe/Val dehydrogenases family.</text>
</comment>
<evidence type="ECO:0000259" key="4">
    <source>
        <dbReference type="SMART" id="SM00839"/>
    </source>
</evidence>
<dbReference type="InterPro" id="IPR036291">
    <property type="entry name" value="NAD(P)-bd_dom_sf"/>
</dbReference>
<keyword evidence="3" id="KW-0520">NAD</keyword>
<gene>
    <name evidence="5" type="primary">gdhA2</name>
    <name evidence="5" type="ORF">Dpo_1c00140</name>
</gene>
<name>S0G526_9BACT</name>
<dbReference type="EC" id="1.4.1.2" evidence="5"/>
<dbReference type="PANTHER" id="PTHR11606:SF24">
    <property type="entry name" value="NAD-SPECIFIC GLUTAMATE DEHYDROGENASE"/>
    <property type="match status" value="1"/>
</dbReference>
<evidence type="ECO:0000313" key="5">
    <source>
        <dbReference type="EMBL" id="EMS80884.1"/>
    </source>
</evidence>
<dbReference type="PATRIC" id="fig|1286635.3.peg.18"/>
<dbReference type="EMBL" id="APJX01000001">
    <property type="protein sequence ID" value="EMS80884.1"/>
    <property type="molecule type" value="Genomic_DNA"/>
</dbReference>
<evidence type="ECO:0000256" key="2">
    <source>
        <dbReference type="ARBA" id="ARBA00023002"/>
    </source>
</evidence>
<dbReference type="Pfam" id="PF00208">
    <property type="entry name" value="ELFV_dehydrog"/>
    <property type="match status" value="1"/>
</dbReference>
<dbReference type="RefSeq" id="WP_006963439.1">
    <property type="nucleotide sequence ID" value="NZ_APJX01000001.1"/>
</dbReference>
<evidence type="ECO:0000313" key="6">
    <source>
        <dbReference type="Proteomes" id="UP000014216"/>
    </source>
</evidence>
<protein>
    <submittedName>
        <fullName evidence="5">NADP-specific glutamate dehydrogenase GdhA</fullName>
        <ecNumber evidence="5">1.4.1.2</ecNumber>
    </submittedName>
</protein>
<keyword evidence="2 5" id="KW-0560">Oxidoreductase</keyword>
<feature type="domain" description="Glutamate/phenylalanine/leucine/valine/L-tryptophan dehydrogenase C-terminal" evidence="4">
    <location>
        <begin position="663"/>
        <end position="921"/>
    </location>
</feature>
<dbReference type="Proteomes" id="UP000014216">
    <property type="component" value="Unassembled WGS sequence"/>
</dbReference>
<evidence type="ECO:0000256" key="3">
    <source>
        <dbReference type="ARBA" id="ARBA00023027"/>
    </source>
</evidence>